<evidence type="ECO:0000313" key="2">
    <source>
        <dbReference type="EMBL" id="CAG7562630.1"/>
    </source>
</evidence>
<organism evidence="2 3">
    <name type="scientific">Fusarium equiseti</name>
    <name type="common">Fusarium scirpi</name>
    <dbReference type="NCBI Taxonomy" id="61235"/>
    <lineage>
        <taxon>Eukaryota</taxon>
        <taxon>Fungi</taxon>
        <taxon>Dikarya</taxon>
        <taxon>Ascomycota</taxon>
        <taxon>Pezizomycotina</taxon>
        <taxon>Sordariomycetes</taxon>
        <taxon>Hypocreomycetidae</taxon>
        <taxon>Hypocreales</taxon>
        <taxon>Nectriaceae</taxon>
        <taxon>Fusarium</taxon>
        <taxon>Fusarium incarnatum-equiseti species complex</taxon>
    </lineage>
</organism>
<sequence>MSHIRIDISNEADVTFCELSSPAAAGAGTASAAIEEVSEKPNGNEDNNILVDAGIPIDDVKDIGKHMDEIAKANAAVDSASRALTESMSSLAIAGDTRTAIDGLQRQLNAAKKDFSELQQTYTIAASIKTSGSPTGKVEDIVNLPSSNGGSRWNEVHVKSTGSNDCTKPGSEAGLQLRTLDDWKTGSKIEDVVKAITDSDQEKKPEGYLVAFHVGYILVKDCVIKVNSDDKSMQEFVDKQSKSSEGFLCFSSRLSLDSSSSSIISASNVVVIRIPGPQILGYIMQLISEDKSQEFSEVPTQDLFPEDSEDSDPRLDVQSTRTPRQKRTDFSTWRPSGPANGVQEPTPGAISQKPGHIVDALRKALDSDDFADWAKQQPESVKEEILAKVMEAFGKTADRKQG</sequence>
<dbReference type="Proteomes" id="UP000693738">
    <property type="component" value="Unassembled WGS sequence"/>
</dbReference>
<proteinExistence type="predicted"/>
<name>A0A8J2IXS0_FUSEQ</name>
<dbReference type="AlphaFoldDB" id="A0A8J2IXS0"/>
<evidence type="ECO:0000313" key="3">
    <source>
        <dbReference type="Proteomes" id="UP000693738"/>
    </source>
</evidence>
<reference evidence="2" key="1">
    <citation type="submission" date="2021-05" db="EMBL/GenBank/DDBJ databases">
        <authorList>
            <person name="Khan N."/>
        </authorList>
    </citation>
    <scope>NUCLEOTIDE SEQUENCE</scope>
</reference>
<feature type="region of interest" description="Disordered" evidence="1">
    <location>
        <begin position="295"/>
        <end position="353"/>
    </location>
</feature>
<protein>
    <submittedName>
        <fullName evidence="2">Uncharacterized protein</fullName>
    </submittedName>
</protein>
<accession>A0A8J2IXS0</accession>
<gene>
    <name evidence="2" type="ORF">FEQUK3_LOCUS8448</name>
</gene>
<comment type="caution">
    <text evidence="2">The sequence shown here is derived from an EMBL/GenBank/DDBJ whole genome shotgun (WGS) entry which is preliminary data.</text>
</comment>
<evidence type="ECO:0000256" key="1">
    <source>
        <dbReference type="SAM" id="MobiDB-lite"/>
    </source>
</evidence>
<dbReference type="EMBL" id="CAJSTJ010000151">
    <property type="protein sequence ID" value="CAG7562630.1"/>
    <property type="molecule type" value="Genomic_DNA"/>
</dbReference>